<dbReference type="EMBL" id="AB996601">
    <property type="protein sequence ID" value="BAS01704.1"/>
    <property type="molecule type" value="Genomic_DNA"/>
</dbReference>
<dbReference type="PANTHER" id="PTHR43204:SF1">
    <property type="entry name" value="ABC TRANSPORTER I FAMILY MEMBER 6, CHLOROPLASTIC"/>
    <property type="match status" value="1"/>
</dbReference>
<name>A0A0H5BQX4_9EUKA</name>
<reference evidence="4" key="1">
    <citation type="journal article" date="2015" name="Genome Biol. Evol.">
        <title>Nucleomorph Genome Sequences of Two Chlorarachniophytes, Amorphochlora amoebiformis and Lotharella vacuolata.</title>
        <authorList>
            <person name="Suzuki S."/>
            <person name="Shirato S."/>
            <person name="Hirakawa Y."/>
            <person name="Ishida K."/>
        </authorList>
    </citation>
    <scope>NUCLEOTIDE SEQUENCE</scope>
    <source>
        <strain evidence="4">CCMP240</strain>
    </source>
</reference>
<dbReference type="InterPro" id="IPR010230">
    <property type="entry name" value="FeS-cluster_ATPase_SufC"/>
</dbReference>
<dbReference type="InterPro" id="IPR003439">
    <property type="entry name" value="ABC_transporter-like_ATP-bd"/>
</dbReference>
<dbReference type="SUPFAM" id="SSF52540">
    <property type="entry name" value="P-loop containing nucleoside triphosphate hydrolases"/>
    <property type="match status" value="1"/>
</dbReference>
<feature type="domain" description="ABC transporter" evidence="3">
    <location>
        <begin position="34"/>
        <end position="283"/>
    </location>
</feature>
<dbReference type="GO" id="GO:0005524">
    <property type="term" value="F:ATP binding"/>
    <property type="evidence" value="ECO:0007669"/>
    <property type="project" value="UniProtKB-KW"/>
</dbReference>
<organism evidence="4">
    <name type="scientific">Lotharella vacuolata</name>
    <dbReference type="NCBI Taxonomy" id="74820"/>
    <lineage>
        <taxon>Eukaryota</taxon>
        <taxon>Sar</taxon>
        <taxon>Rhizaria</taxon>
        <taxon>Cercozoa</taxon>
        <taxon>Chlorarachniophyceae</taxon>
        <taxon>Lotharella</taxon>
    </lineage>
</organism>
<accession>A0A0H5BQX4</accession>
<dbReference type="PANTHER" id="PTHR43204">
    <property type="entry name" value="ABC TRANSPORTER I FAMILY MEMBER 6, CHLOROPLASTIC"/>
    <property type="match status" value="1"/>
</dbReference>
<dbReference type="InterPro" id="IPR027417">
    <property type="entry name" value="P-loop_NTPase"/>
</dbReference>
<dbReference type="PROSITE" id="PS50893">
    <property type="entry name" value="ABC_TRANSPORTER_2"/>
    <property type="match status" value="1"/>
</dbReference>
<evidence type="ECO:0000259" key="3">
    <source>
        <dbReference type="PROSITE" id="PS50893"/>
    </source>
</evidence>
<dbReference type="PROSITE" id="PS00211">
    <property type="entry name" value="ABC_TRANSPORTER_1"/>
    <property type="match status" value="1"/>
</dbReference>
<sequence length="288" mass="32941">MIAKKISKLTNKFWGFKNKKLYKTKINCFKNNKENVLNIVKLNAKLKSTNKKILNNLNLLINQGELHVLMGSNGSGKSTLSKIIVGHPGYEILNGCIYYKNIKINNVEPNIRSLNGIFLCFQNPVEIQGIKNIDFLRKINNSKKKYFNRPLIDPLDFYTFITEKISIVGLDISFLSRNINDGFSGGEKKRNELLQLLTVDAELCIFDEVDSGLDIDSIKKLVEIINQLKKNNTGLLIISHYKNFIELLHPDKIHIMRDGSISETGDSTLVNKIEREGFNYDNYIKKNN</sequence>
<keyword evidence="2" id="KW-0067">ATP-binding</keyword>
<dbReference type="Pfam" id="PF00005">
    <property type="entry name" value="ABC_tran"/>
    <property type="match status" value="1"/>
</dbReference>
<keyword evidence="4" id="KW-0542">Nucleomorph</keyword>
<protein>
    <submittedName>
        <fullName evidence="4">Putative chloroplast protein Ycf16</fullName>
    </submittedName>
</protein>
<evidence type="ECO:0000256" key="2">
    <source>
        <dbReference type="ARBA" id="ARBA00022840"/>
    </source>
</evidence>
<geneLocation type="nucleomorph" evidence="4"/>
<dbReference type="Gene3D" id="3.40.50.300">
    <property type="entry name" value="P-loop containing nucleotide triphosphate hydrolases"/>
    <property type="match status" value="1"/>
</dbReference>
<proteinExistence type="predicted"/>
<gene>
    <name evidence="4" type="primary">ycf16</name>
</gene>
<dbReference type="NCBIfam" id="TIGR01978">
    <property type="entry name" value="sufC"/>
    <property type="match status" value="1"/>
</dbReference>
<dbReference type="AlphaFoldDB" id="A0A0H5BQX4"/>
<evidence type="ECO:0000313" key="4">
    <source>
        <dbReference type="EMBL" id="BAS01704.1"/>
    </source>
</evidence>
<evidence type="ECO:0000256" key="1">
    <source>
        <dbReference type="ARBA" id="ARBA00022741"/>
    </source>
</evidence>
<dbReference type="GO" id="GO:0016887">
    <property type="term" value="F:ATP hydrolysis activity"/>
    <property type="evidence" value="ECO:0007669"/>
    <property type="project" value="InterPro"/>
</dbReference>
<dbReference type="InterPro" id="IPR017871">
    <property type="entry name" value="ABC_transporter-like_CS"/>
</dbReference>
<keyword evidence="1" id="KW-0547">Nucleotide-binding</keyword>